<comment type="similarity">
    <text evidence="1 5">Belongs to the KptA/TPT1 family.</text>
</comment>
<dbReference type="InterPro" id="IPR002745">
    <property type="entry name" value="Ptrans_KptA/Tpt1"/>
</dbReference>
<dbReference type="EMBL" id="CP012643">
    <property type="protein sequence ID" value="ALI97751.1"/>
    <property type="molecule type" value="Genomic_DNA"/>
</dbReference>
<keyword evidence="7" id="KW-1185">Reference proteome</keyword>
<evidence type="ECO:0000256" key="4">
    <source>
        <dbReference type="ARBA" id="ARBA00025212"/>
    </source>
</evidence>
<evidence type="ECO:0000256" key="2">
    <source>
        <dbReference type="ARBA" id="ARBA00022679"/>
    </source>
</evidence>
<evidence type="ECO:0000313" key="7">
    <source>
        <dbReference type="Proteomes" id="UP000061382"/>
    </source>
</evidence>
<dbReference type="Gene3D" id="3.20.170.30">
    <property type="match status" value="1"/>
</dbReference>
<dbReference type="PANTHER" id="PTHR12684:SF2">
    <property type="entry name" value="TRNA 2'-PHOSPHOTRANSFERASE 1"/>
    <property type="match status" value="1"/>
</dbReference>
<gene>
    <name evidence="5" type="primary">kptA</name>
    <name evidence="6" type="ORF">DC20_00540</name>
</gene>
<keyword evidence="2 5" id="KW-0808">Transferase</keyword>
<dbReference type="PANTHER" id="PTHR12684">
    <property type="entry name" value="PUTATIVE PHOSPHOTRANSFERASE"/>
    <property type="match status" value="1"/>
</dbReference>
<dbReference type="EC" id="2.7.1.-" evidence="5"/>
<dbReference type="KEGG" id="rti:DC20_00540"/>
<dbReference type="GO" id="GO:0000215">
    <property type="term" value="F:tRNA 2'-phosphotransferase activity"/>
    <property type="evidence" value="ECO:0007669"/>
    <property type="project" value="TreeGrafter"/>
</dbReference>
<accession>A0A0P0C8T0</accession>
<comment type="function">
    <text evidence="4 5">Removes the 2'-phosphate from RNA via an intermediate in which the phosphate is ADP-ribosylated by NAD followed by a presumed transesterification to release the RNA and generate ADP-ribose 1''-2''-cyclic phosphate (APPR&gt;P). May function as an ADP-ribosylase.</text>
</comment>
<dbReference type="PATRIC" id="fig|512763.3.peg.116"/>
<dbReference type="RefSeq" id="WP_062542045.1">
    <property type="nucleotide sequence ID" value="NZ_CP012643.1"/>
</dbReference>
<proteinExistence type="inferred from homology"/>
<dbReference type="STRING" id="512763.DC20_00540"/>
<dbReference type="HAMAP" id="MF_00299">
    <property type="entry name" value="KptA"/>
    <property type="match status" value="1"/>
</dbReference>
<evidence type="ECO:0000256" key="5">
    <source>
        <dbReference type="HAMAP-Rule" id="MF_00299"/>
    </source>
</evidence>
<dbReference type="InterPro" id="IPR042081">
    <property type="entry name" value="RNA_2'-PTrans_C"/>
</dbReference>
<dbReference type="InterPro" id="IPR022928">
    <property type="entry name" value="RNA_2'-PTrans_KptA"/>
</dbReference>
<dbReference type="Proteomes" id="UP000061382">
    <property type="component" value="Chromosome"/>
</dbReference>
<dbReference type="NCBIfam" id="NF002014">
    <property type="entry name" value="PRK00819.1-4"/>
    <property type="match status" value="1"/>
</dbReference>
<dbReference type="OrthoDB" id="4537997at2"/>
<evidence type="ECO:0000313" key="6">
    <source>
        <dbReference type="EMBL" id="ALI97751.1"/>
    </source>
</evidence>
<evidence type="ECO:0000256" key="1">
    <source>
        <dbReference type="ARBA" id="ARBA00009836"/>
    </source>
</evidence>
<dbReference type="Pfam" id="PF01885">
    <property type="entry name" value="PTS_2-RNA"/>
    <property type="match status" value="1"/>
</dbReference>
<sequence>MNNRDLSKFLSLVLRHKPEALGIQLDKEGWTSVEQLLQKLNAKGKPITRERLEEVVSTNDKQRFAFNQDHTRIRANQGHSLAVDLQLKVVNPPEFLYHGTAERNVASILQNGLHKRSRQYVHLSSEVDTARKVGARHGKPFIFLVKSGLMRQEGINFYRSENKVWLTDYVAPEYLEMYKEP</sequence>
<organism evidence="6 7">
    <name type="scientific">Rufibacter tibetensis</name>
    <dbReference type="NCBI Taxonomy" id="512763"/>
    <lineage>
        <taxon>Bacteria</taxon>
        <taxon>Pseudomonadati</taxon>
        <taxon>Bacteroidota</taxon>
        <taxon>Cytophagia</taxon>
        <taxon>Cytophagales</taxon>
        <taxon>Hymenobacteraceae</taxon>
        <taxon>Rufibacter</taxon>
    </lineage>
</organism>
<dbReference type="AlphaFoldDB" id="A0A0P0C8T0"/>
<dbReference type="Gene3D" id="1.10.10.970">
    <property type="entry name" value="RNA 2'-phosphotransferase, Tpt1/KptA family, N-terminal domain"/>
    <property type="match status" value="1"/>
</dbReference>
<dbReference type="GO" id="GO:0006388">
    <property type="term" value="P:tRNA splicing, via endonucleolytic cleavage and ligation"/>
    <property type="evidence" value="ECO:0007669"/>
    <property type="project" value="UniProtKB-UniRule"/>
</dbReference>
<reference evidence="6 7" key="1">
    <citation type="submission" date="2015-08" db="EMBL/GenBank/DDBJ databases">
        <title>Complete genome sequence of Rufibacter tibetensis strain 1351t, a radiation-resistant bacterium from tibet plateau.</title>
        <authorList>
            <person name="Dai J."/>
        </authorList>
    </citation>
    <scope>NUCLEOTIDE SEQUENCE [LARGE SCALE GENOMIC DNA]</scope>
    <source>
        <strain evidence="6 7">1351</strain>
    </source>
</reference>
<protein>
    <recommendedName>
        <fullName evidence="5">Probable RNA 2'-phosphotransferase</fullName>
        <ecNumber evidence="5">2.7.1.-</ecNumber>
    </recommendedName>
</protein>
<dbReference type="InterPro" id="IPR042080">
    <property type="entry name" value="RNA_2'-PTrans_N"/>
</dbReference>
<evidence type="ECO:0000256" key="3">
    <source>
        <dbReference type="ARBA" id="ARBA00023027"/>
    </source>
</evidence>
<name>A0A0P0C8T0_9BACT</name>
<dbReference type="SUPFAM" id="SSF56399">
    <property type="entry name" value="ADP-ribosylation"/>
    <property type="match status" value="1"/>
</dbReference>
<dbReference type="GO" id="GO:0003950">
    <property type="term" value="F:NAD+ poly-ADP-ribosyltransferase activity"/>
    <property type="evidence" value="ECO:0007669"/>
    <property type="project" value="InterPro"/>
</dbReference>
<keyword evidence="3 5" id="KW-0520">NAD</keyword>